<evidence type="ECO:0000313" key="3">
    <source>
        <dbReference type="Proteomes" id="UP000245410"/>
    </source>
</evidence>
<sequence length="100" mass="10641">MGFRGEPARSGRSGLIPPRAGSPRNPDVGRVRPGVRLAGRRPGLGRRPAGRSGLRATLRVRPSRPWLAAARSPLSAGWLPTSAPNRSLCRCAASRSAQLR</sequence>
<feature type="region of interest" description="Disordered" evidence="1">
    <location>
        <begin position="1"/>
        <end position="52"/>
    </location>
</feature>
<dbReference type="EMBL" id="QGKR01000289">
    <property type="protein sequence ID" value="PWR05779.1"/>
    <property type="molecule type" value="Genomic_DNA"/>
</dbReference>
<protein>
    <submittedName>
        <fullName evidence="2">Uncharacterized protein</fullName>
    </submittedName>
</protein>
<evidence type="ECO:0000313" key="2">
    <source>
        <dbReference type="EMBL" id="PWR05779.1"/>
    </source>
</evidence>
<proteinExistence type="predicted"/>
<gene>
    <name evidence="2" type="ORF">DKT68_25250</name>
</gene>
<dbReference type="AlphaFoldDB" id="A0A317CTH7"/>
<reference evidence="2 3" key="1">
    <citation type="submission" date="2018-05" db="EMBL/GenBank/DDBJ databases">
        <title>Micromonospora atacamensis sp. nov., a novel actinobacteria isolated from high altitude Atacama Desert soil.</title>
        <authorList>
            <person name="Carro L."/>
            <person name="Golinska P."/>
            <person name="Klenk H.-P."/>
            <person name="Goodfellow M."/>
        </authorList>
    </citation>
    <scope>NUCLEOTIDE SEQUENCE [LARGE SCALE GENOMIC DNA]</scope>
    <source>
        <strain evidence="2 3">5R2A7</strain>
    </source>
</reference>
<name>A0A317CTH7_9ACTN</name>
<accession>A0A317CTH7</accession>
<keyword evidence="3" id="KW-1185">Reference proteome</keyword>
<feature type="compositionally biased region" description="Low complexity" evidence="1">
    <location>
        <begin position="31"/>
        <end position="52"/>
    </location>
</feature>
<dbReference type="Proteomes" id="UP000245410">
    <property type="component" value="Unassembled WGS sequence"/>
</dbReference>
<organism evidence="2 3">
    <name type="scientific">Micromonospora acroterricola</name>
    <dbReference type="NCBI Taxonomy" id="2202421"/>
    <lineage>
        <taxon>Bacteria</taxon>
        <taxon>Bacillati</taxon>
        <taxon>Actinomycetota</taxon>
        <taxon>Actinomycetes</taxon>
        <taxon>Micromonosporales</taxon>
        <taxon>Micromonosporaceae</taxon>
        <taxon>Micromonospora</taxon>
    </lineage>
</organism>
<comment type="caution">
    <text evidence="2">The sequence shown here is derived from an EMBL/GenBank/DDBJ whole genome shotgun (WGS) entry which is preliminary data.</text>
</comment>
<evidence type="ECO:0000256" key="1">
    <source>
        <dbReference type="SAM" id="MobiDB-lite"/>
    </source>
</evidence>